<feature type="domain" description="ABC-2 type transporter transmembrane" evidence="7">
    <location>
        <begin position="192"/>
        <end position="410"/>
    </location>
</feature>
<keyword evidence="5 6" id="KW-0472">Membrane</keyword>
<sequence>MKGKGISGGELRRLMIGCQVNSICKFNEIISGVDVLLLDEPTSGLDAVNSLKVMKILENLAKEGKAIIVTLHQPRIQILNLINNLMIMSKGRTVFFGKFKDAIDFYSENGLQVPLYENAADFFLDVLDTTNSDEHDIIVANKDDIELRGNSESIVQKRLVTSFQKRLKNVKTEHIEKLPALPPLLSNSSFTKFLILLERAFIFKLKDPSAVWTQLCFCTLIPLLIGSVFYQLDDTTASIRDIFSVLSFSVVLISYLPFDVVLLFPIELATLKRESLSGMYSIATFYMARNIAEIPVHCICSCIASTIIYFMIGLPLDEYKFGVFQLFMMLMLLSSVSLYIAVGALCGKVQTCNIVANIVQVIFTLFNGFFGNVICVFEQVKLSGVPVYLRWIEYINPMAFAYKAILYSQFGGHLFKCAERDVVGGHCVVKVEGSEYLTEFGVEKEVSYSGMVVNMIVFICVVRFIGFICLAVRIKRQS</sequence>
<keyword evidence="2" id="KW-0813">Transport</keyword>
<dbReference type="PANTHER" id="PTHR48041:SF139">
    <property type="entry name" value="PROTEIN SCARLET"/>
    <property type="match status" value="1"/>
</dbReference>
<feature type="transmembrane region" description="Helical" evidence="6">
    <location>
        <begin position="324"/>
        <end position="346"/>
    </location>
</feature>
<evidence type="ECO:0000256" key="6">
    <source>
        <dbReference type="SAM" id="Phobius"/>
    </source>
</evidence>
<dbReference type="Pfam" id="PF19055">
    <property type="entry name" value="ABC2_membrane_7"/>
    <property type="match status" value="1"/>
</dbReference>
<evidence type="ECO:0000256" key="2">
    <source>
        <dbReference type="ARBA" id="ARBA00022448"/>
    </source>
</evidence>
<dbReference type="EMBL" id="KE561174">
    <property type="protein sequence ID" value="EPZ32151.1"/>
    <property type="molecule type" value="Genomic_DNA"/>
</dbReference>
<name>A0A075APR7_ROZAC</name>
<dbReference type="Gene3D" id="3.40.50.300">
    <property type="entry name" value="P-loop containing nucleotide triphosphate hydrolases"/>
    <property type="match status" value="1"/>
</dbReference>
<dbReference type="InterPro" id="IPR050352">
    <property type="entry name" value="ABCG_transporters"/>
</dbReference>
<evidence type="ECO:0000256" key="1">
    <source>
        <dbReference type="ARBA" id="ARBA00004141"/>
    </source>
</evidence>
<accession>A0A075APR7</accession>
<evidence type="ECO:0000259" key="8">
    <source>
        <dbReference type="Pfam" id="PF19055"/>
    </source>
</evidence>
<dbReference type="GO" id="GO:0140359">
    <property type="term" value="F:ABC-type transporter activity"/>
    <property type="evidence" value="ECO:0007669"/>
    <property type="project" value="InterPro"/>
</dbReference>
<feature type="transmembrane region" description="Helical" evidence="6">
    <location>
        <begin position="358"/>
        <end position="380"/>
    </location>
</feature>
<feature type="transmembrane region" description="Helical" evidence="6">
    <location>
        <begin position="209"/>
        <end position="230"/>
    </location>
</feature>
<dbReference type="HOGENOM" id="CLU_000604_57_8_1"/>
<feature type="transmembrane region" description="Helical" evidence="6">
    <location>
        <begin position="291"/>
        <end position="312"/>
    </location>
</feature>
<comment type="subcellular location">
    <subcellularLocation>
        <location evidence="1">Membrane</location>
        <topology evidence="1">Multi-pass membrane protein</topology>
    </subcellularLocation>
</comment>
<organism evidence="9 10">
    <name type="scientific">Rozella allomycis (strain CSF55)</name>
    <dbReference type="NCBI Taxonomy" id="988480"/>
    <lineage>
        <taxon>Eukaryota</taxon>
        <taxon>Fungi</taxon>
        <taxon>Fungi incertae sedis</taxon>
        <taxon>Cryptomycota</taxon>
        <taxon>Cryptomycota incertae sedis</taxon>
        <taxon>Rozella</taxon>
    </lineage>
</organism>
<gene>
    <name evidence="9" type="ORF">O9G_003290</name>
</gene>
<protein>
    <submittedName>
        <fullName evidence="9">ABC-2 type transporter domain-containing protein</fullName>
    </submittedName>
</protein>
<dbReference type="InterPro" id="IPR027417">
    <property type="entry name" value="P-loop_NTPase"/>
</dbReference>
<proteinExistence type="predicted"/>
<feature type="transmembrane region" description="Helical" evidence="6">
    <location>
        <begin position="242"/>
        <end position="270"/>
    </location>
</feature>
<dbReference type="OrthoDB" id="66620at2759"/>
<dbReference type="InterPro" id="IPR043926">
    <property type="entry name" value="ABCG_dom"/>
</dbReference>
<feature type="transmembrane region" description="Helical" evidence="6">
    <location>
        <begin position="451"/>
        <end position="472"/>
    </location>
</feature>
<dbReference type="STRING" id="988480.A0A075APR7"/>
<dbReference type="Proteomes" id="UP000030755">
    <property type="component" value="Unassembled WGS sequence"/>
</dbReference>
<dbReference type="OMA" id="MIGVEYD"/>
<dbReference type="PANTHER" id="PTHR48041">
    <property type="entry name" value="ABC TRANSPORTER G FAMILY MEMBER 28"/>
    <property type="match status" value="1"/>
</dbReference>
<keyword evidence="3 6" id="KW-0812">Transmembrane</keyword>
<keyword evidence="4 6" id="KW-1133">Transmembrane helix</keyword>
<evidence type="ECO:0000259" key="7">
    <source>
        <dbReference type="Pfam" id="PF01061"/>
    </source>
</evidence>
<reference evidence="9 10" key="1">
    <citation type="journal article" date="2013" name="Curr. Biol.">
        <title>Shared signatures of parasitism and phylogenomics unite Cryptomycota and microsporidia.</title>
        <authorList>
            <person name="James T.Y."/>
            <person name="Pelin A."/>
            <person name="Bonen L."/>
            <person name="Ahrendt S."/>
            <person name="Sain D."/>
            <person name="Corradi N."/>
            <person name="Stajich J.E."/>
        </authorList>
    </citation>
    <scope>NUCLEOTIDE SEQUENCE [LARGE SCALE GENOMIC DNA]</scope>
    <source>
        <strain evidence="9 10">CSF55</strain>
    </source>
</reference>
<evidence type="ECO:0000313" key="10">
    <source>
        <dbReference type="Proteomes" id="UP000030755"/>
    </source>
</evidence>
<feature type="domain" description="ABC transporter family G" evidence="8">
    <location>
        <begin position="72"/>
        <end position="136"/>
    </location>
</feature>
<dbReference type="Pfam" id="PF01061">
    <property type="entry name" value="ABC2_membrane"/>
    <property type="match status" value="1"/>
</dbReference>
<dbReference type="SUPFAM" id="SSF52540">
    <property type="entry name" value="P-loop containing nucleoside triphosphate hydrolases"/>
    <property type="match status" value="1"/>
</dbReference>
<dbReference type="InterPro" id="IPR013525">
    <property type="entry name" value="ABC2_TM"/>
</dbReference>
<evidence type="ECO:0000256" key="4">
    <source>
        <dbReference type="ARBA" id="ARBA00022989"/>
    </source>
</evidence>
<dbReference type="GO" id="GO:0016020">
    <property type="term" value="C:membrane"/>
    <property type="evidence" value="ECO:0007669"/>
    <property type="project" value="UniProtKB-SubCell"/>
</dbReference>
<evidence type="ECO:0000313" key="9">
    <source>
        <dbReference type="EMBL" id="EPZ32151.1"/>
    </source>
</evidence>
<keyword evidence="10" id="KW-1185">Reference proteome</keyword>
<evidence type="ECO:0000256" key="5">
    <source>
        <dbReference type="ARBA" id="ARBA00023136"/>
    </source>
</evidence>
<evidence type="ECO:0000256" key="3">
    <source>
        <dbReference type="ARBA" id="ARBA00022692"/>
    </source>
</evidence>
<dbReference type="AlphaFoldDB" id="A0A075APR7"/>